<dbReference type="Pfam" id="PF00440">
    <property type="entry name" value="TetR_N"/>
    <property type="match status" value="1"/>
</dbReference>
<organism evidence="7 8">
    <name type="scientific">Halocalculus aciditolerans</name>
    <dbReference type="NCBI Taxonomy" id="1383812"/>
    <lineage>
        <taxon>Archaea</taxon>
        <taxon>Methanobacteriati</taxon>
        <taxon>Methanobacteriota</taxon>
        <taxon>Stenosarchaea group</taxon>
        <taxon>Halobacteria</taxon>
        <taxon>Halobacteriales</taxon>
        <taxon>Halobacteriaceae</taxon>
        <taxon>Halocalculus</taxon>
    </lineage>
</organism>
<dbReference type="InterPro" id="IPR001647">
    <property type="entry name" value="HTH_TetR"/>
</dbReference>
<reference evidence="7" key="2">
    <citation type="submission" date="2020-09" db="EMBL/GenBank/DDBJ databases">
        <authorList>
            <person name="Sun Q."/>
            <person name="Ohkuma M."/>
        </authorList>
    </citation>
    <scope>NUCLEOTIDE SEQUENCE</scope>
    <source>
        <strain evidence="7">JCM 19596</strain>
    </source>
</reference>
<evidence type="ECO:0000256" key="5">
    <source>
        <dbReference type="PROSITE-ProRule" id="PRU00335"/>
    </source>
</evidence>
<dbReference type="Gene3D" id="1.10.357.10">
    <property type="entry name" value="Tetracycline Repressor, domain 2"/>
    <property type="match status" value="1"/>
</dbReference>
<dbReference type="OrthoDB" id="135877at2157"/>
<keyword evidence="3 5" id="KW-0238">DNA-binding</keyword>
<accession>A0A830FHQ6</accession>
<dbReference type="PANTHER" id="PTHR47506:SF6">
    <property type="entry name" value="HTH-TYPE TRANSCRIPTIONAL REPRESSOR NEMR"/>
    <property type="match status" value="1"/>
</dbReference>
<keyword evidence="4" id="KW-0804">Transcription</keyword>
<dbReference type="PANTHER" id="PTHR47506">
    <property type="entry name" value="TRANSCRIPTIONAL REGULATORY PROTEIN"/>
    <property type="match status" value="1"/>
</dbReference>
<evidence type="ECO:0000256" key="1">
    <source>
        <dbReference type="ARBA" id="ARBA00022491"/>
    </source>
</evidence>
<comment type="caution">
    <text evidence="7">The sequence shown here is derived from an EMBL/GenBank/DDBJ whole genome shotgun (WGS) entry which is preliminary data.</text>
</comment>
<evidence type="ECO:0000313" key="8">
    <source>
        <dbReference type="Proteomes" id="UP000607197"/>
    </source>
</evidence>
<dbReference type="PROSITE" id="PS50977">
    <property type="entry name" value="HTH_TETR_2"/>
    <property type="match status" value="1"/>
</dbReference>
<evidence type="ECO:0000256" key="3">
    <source>
        <dbReference type="ARBA" id="ARBA00023125"/>
    </source>
</evidence>
<gene>
    <name evidence="7" type="ORF">GCM10009039_13150</name>
</gene>
<evidence type="ECO:0000256" key="4">
    <source>
        <dbReference type="ARBA" id="ARBA00023163"/>
    </source>
</evidence>
<keyword evidence="8" id="KW-1185">Reference proteome</keyword>
<protein>
    <recommendedName>
        <fullName evidence="6">HTH tetR-type domain-containing protein</fullName>
    </recommendedName>
</protein>
<dbReference type="GO" id="GO:0003677">
    <property type="term" value="F:DNA binding"/>
    <property type="evidence" value="ECO:0007669"/>
    <property type="project" value="UniProtKB-UniRule"/>
</dbReference>
<dbReference type="EMBL" id="BMPG01000002">
    <property type="protein sequence ID" value="GGL56414.1"/>
    <property type="molecule type" value="Genomic_DNA"/>
</dbReference>
<keyword evidence="1" id="KW-0678">Repressor</keyword>
<evidence type="ECO:0000313" key="7">
    <source>
        <dbReference type="EMBL" id="GGL56414.1"/>
    </source>
</evidence>
<dbReference type="AlphaFoldDB" id="A0A830FHQ6"/>
<dbReference type="SUPFAM" id="SSF46689">
    <property type="entry name" value="Homeodomain-like"/>
    <property type="match status" value="1"/>
</dbReference>
<dbReference type="InterPro" id="IPR039538">
    <property type="entry name" value="BetI_C"/>
</dbReference>
<keyword evidence="2" id="KW-0805">Transcription regulation</keyword>
<dbReference type="Proteomes" id="UP000607197">
    <property type="component" value="Unassembled WGS sequence"/>
</dbReference>
<sequence length="199" mass="22841">MDDDAGEPADTREALMRATFRALCEHGYADLSIQRIADEFEKSKSLIYYHYDDKDALLLDFLDYMHERFTTGMSEMERASPDEQLLGFYDTVSPEELDAEQSGFLVALFELRTKAPHDDAYRQSFTDMDELMKEHLARYLESGIEAGVFRDVDVDETAELLLSAFTGVMVERATTDMDDRVGVHREAFEAYVDDLRVDD</sequence>
<dbReference type="Pfam" id="PF13977">
    <property type="entry name" value="TetR_C_6"/>
    <property type="match status" value="1"/>
</dbReference>
<reference evidence="7" key="1">
    <citation type="journal article" date="2014" name="Int. J. Syst. Evol. Microbiol.">
        <title>Complete genome sequence of Corynebacterium casei LMG S-19264T (=DSM 44701T), isolated from a smear-ripened cheese.</title>
        <authorList>
            <consortium name="US DOE Joint Genome Institute (JGI-PGF)"/>
            <person name="Walter F."/>
            <person name="Albersmeier A."/>
            <person name="Kalinowski J."/>
            <person name="Ruckert C."/>
        </authorList>
    </citation>
    <scope>NUCLEOTIDE SEQUENCE</scope>
    <source>
        <strain evidence="7">JCM 19596</strain>
    </source>
</reference>
<dbReference type="InterPro" id="IPR009057">
    <property type="entry name" value="Homeodomain-like_sf"/>
</dbReference>
<feature type="DNA-binding region" description="H-T-H motif" evidence="5">
    <location>
        <begin position="32"/>
        <end position="51"/>
    </location>
</feature>
<name>A0A830FHQ6_9EURY</name>
<dbReference type="RefSeq" id="WP_188977177.1">
    <property type="nucleotide sequence ID" value="NZ_BMPG01000002.1"/>
</dbReference>
<dbReference type="InterPro" id="IPR036271">
    <property type="entry name" value="Tet_transcr_reg_TetR-rel_C_sf"/>
</dbReference>
<feature type="domain" description="HTH tetR-type" evidence="6">
    <location>
        <begin position="9"/>
        <end position="69"/>
    </location>
</feature>
<dbReference type="SUPFAM" id="SSF48498">
    <property type="entry name" value="Tetracyclin repressor-like, C-terminal domain"/>
    <property type="match status" value="1"/>
</dbReference>
<evidence type="ECO:0000259" key="6">
    <source>
        <dbReference type="PROSITE" id="PS50977"/>
    </source>
</evidence>
<proteinExistence type="predicted"/>
<evidence type="ECO:0000256" key="2">
    <source>
        <dbReference type="ARBA" id="ARBA00023015"/>
    </source>
</evidence>